<accession>A0AAW0BIR2</accession>
<evidence type="ECO:0000259" key="2">
    <source>
        <dbReference type="PROSITE" id="PS50181"/>
    </source>
</evidence>
<keyword evidence="4" id="KW-1185">Reference proteome</keyword>
<evidence type="ECO:0000313" key="3">
    <source>
        <dbReference type="EMBL" id="KAK7025548.1"/>
    </source>
</evidence>
<sequence>MDMPLDILYEIFGNLEPFDVLRLAWTSTKLRRILMSRSAVCVWKSACMNVGLPEIIPSMNEPAFINFIFHPRCHFCTSIVHSVEWYALVRCCKACMAEKFVPLEELIALGVEIPNYSQYITPFVDIAHSKSKVRPEWRSFDRLFLLSAAKKLFGEYSTVPEKERLQWCRRKLELKSSDDEQAEKCKKWTEDQTGDREARRAMVKKERANEILDKLRAMGWDQELGSKVVLGNLLDHKLVDQSKPLTDRIWKAIEPKLGEFMVSLREKRLTEEKLAMSARRYQVVPTVIQTIEISLPLDLVMPSALDVALLEPFKTVIEDLPIEAGADMSLFEEAAKMLPVFIQQWNMRRKQDVFDAFLKKKPDATEYDLYLCTTLFQCNRPHCALANSVYPYLSVLGHHCEVHVSAYTGPDLPPWCNSWKEQLPVSAPQGEIEVGVHEGAVDVIRKLGTLEKMKLPEARLSAVMDMNPFVECRTCEMPCGSRLFFRWSQAVQHNSAHDFAPVSEKEALIVATKEHITVFDKFDKERFWVCGRCRFRDCLRDVRSHVEIRHGIAKNKMSEDDFEFFPLAWDRRKRAPTDRRMAKKRKIQQGEEEKENHGQEVVKKNARRGRSLHSMLKLPLDVLFEILGHLKPYDLLRLSWTTKQLRQTLMSRSSTSVWKTSLSNIGIPDSFSRFSTPVFAAMRGMEFKFPQSLWVTLPYILDEPNPYSGARTSLYSLQCAQELSTEFSAVDLKEHEKFMERKLQESKQKDEIISALSIWDQSRANDREAELNEARESRLAAIVSKLNNAGWSAELADEGSLAELSQHKLVKQPKPLTERIWKNIGPTLIDFMSETRDIRIAKERLNTSRERYRLVAGILRTVEMSLPRNMVMPLEIDVAFWEPFKNIIEDLPIEAGADISIFEEAIAKLPQFIEDWNLQRKKASLRALKQHKTSATEEDLYASTALFRCQNPRCGSRIYNYPGILSHHCSPSDDAAPPQWCSGYTNPNTSAFWNQPAAADPSFEYVCVAADHSREVSKLYFLDCENTSSRTMAEINPIVECKTCSKQPGKGRHFFRWTHVLGHEHLEFAAVSKEDLVVVMEQESASSSKMSRFLSFLHARKERERIHRCKYCNFRDGLASVRDHLTTCHDIEETLDDHWEYTYLVPLHEDSGRGGGADILDQMNFSSWQEHAGTQESIVEYFWLVGLGVNAL</sequence>
<comment type="caution">
    <text evidence="3">The sequence shown here is derived from an EMBL/GenBank/DDBJ whole genome shotgun (WGS) entry which is preliminary data.</text>
</comment>
<gene>
    <name evidence="3" type="ORF">VNI00_015901</name>
</gene>
<protein>
    <recommendedName>
        <fullName evidence="2">F-box domain-containing protein</fullName>
    </recommendedName>
</protein>
<proteinExistence type="predicted"/>
<feature type="compositionally biased region" description="Basic and acidic residues" evidence="1">
    <location>
        <begin position="588"/>
        <end position="603"/>
    </location>
</feature>
<evidence type="ECO:0000313" key="4">
    <source>
        <dbReference type="Proteomes" id="UP001383192"/>
    </source>
</evidence>
<dbReference type="SMART" id="SM00256">
    <property type="entry name" value="FBOX"/>
    <property type="match status" value="2"/>
</dbReference>
<name>A0AAW0BIR2_9AGAR</name>
<dbReference type="Pfam" id="PF00646">
    <property type="entry name" value="F-box"/>
    <property type="match status" value="2"/>
</dbReference>
<feature type="domain" description="F-box" evidence="2">
    <location>
        <begin position="612"/>
        <end position="661"/>
    </location>
</feature>
<dbReference type="EMBL" id="JAYKXP010000112">
    <property type="protein sequence ID" value="KAK7025548.1"/>
    <property type="molecule type" value="Genomic_DNA"/>
</dbReference>
<feature type="region of interest" description="Disordered" evidence="1">
    <location>
        <begin position="577"/>
        <end position="604"/>
    </location>
</feature>
<organism evidence="3 4">
    <name type="scientific">Paramarasmius palmivorus</name>
    <dbReference type="NCBI Taxonomy" id="297713"/>
    <lineage>
        <taxon>Eukaryota</taxon>
        <taxon>Fungi</taxon>
        <taxon>Dikarya</taxon>
        <taxon>Basidiomycota</taxon>
        <taxon>Agaricomycotina</taxon>
        <taxon>Agaricomycetes</taxon>
        <taxon>Agaricomycetidae</taxon>
        <taxon>Agaricales</taxon>
        <taxon>Marasmiineae</taxon>
        <taxon>Marasmiaceae</taxon>
        <taxon>Paramarasmius</taxon>
    </lineage>
</organism>
<dbReference type="PROSITE" id="PS50181">
    <property type="entry name" value="FBOX"/>
    <property type="match status" value="2"/>
</dbReference>
<dbReference type="SUPFAM" id="SSF81383">
    <property type="entry name" value="F-box domain"/>
    <property type="match status" value="2"/>
</dbReference>
<dbReference type="InterPro" id="IPR036047">
    <property type="entry name" value="F-box-like_dom_sf"/>
</dbReference>
<feature type="domain" description="F-box" evidence="2">
    <location>
        <begin position="1"/>
        <end position="46"/>
    </location>
</feature>
<dbReference type="InterPro" id="IPR001810">
    <property type="entry name" value="F-box_dom"/>
</dbReference>
<dbReference type="AlphaFoldDB" id="A0AAW0BIR2"/>
<evidence type="ECO:0000256" key="1">
    <source>
        <dbReference type="SAM" id="MobiDB-lite"/>
    </source>
</evidence>
<reference evidence="3 4" key="1">
    <citation type="submission" date="2024-01" db="EMBL/GenBank/DDBJ databases">
        <title>A draft genome for a cacao thread blight-causing isolate of Paramarasmius palmivorus.</title>
        <authorList>
            <person name="Baruah I.K."/>
            <person name="Bukari Y."/>
            <person name="Amoako-Attah I."/>
            <person name="Meinhardt L.W."/>
            <person name="Bailey B.A."/>
            <person name="Cohen S.P."/>
        </authorList>
    </citation>
    <scope>NUCLEOTIDE SEQUENCE [LARGE SCALE GENOMIC DNA]</scope>
    <source>
        <strain evidence="3 4">GH-12</strain>
    </source>
</reference>
<dbReference type="Proteomes" id="UP001383192">
    <property type="component" value="Unassembled WGS sequence"/>
</dbReference>